<gene>
    <name evidence="1" type="ORF">HUV48_11075</name>
</gene>
<dbReference type="Proteomes" id="UP000561438">
    <property type="component" value="Unassembled WGS sequence"/>
</dbReference>
<dbReference type="RefSeq" id="WP_176267866.1">
    <property type="nucleotide sequence ID" value="NZ_JABWGV010000004.1"/>
</dbReference>
<protein>
    <submittedName>
        <fullName evidence="1">Uncharacterized protein</fullName>
    </submittedName>
</protein>
<accession>A0A850HEB2</accession>
<organism evidence="1 2">
    <name type="scientific">Qipengyuania atrilutea</name>
    <dbReference type="NCBI Taxonomy" id="2744473"/>
    <lineage>
        <taxon>Bacteria</taxon>
        <taxon>Pseudomonadati</taxon>
        <taxon>Pseudomonadota</taxon>
        <taxon>Alphaproteobacteria</taxon>
        <taxon>Sphingomonadales</taxon>
        <taxon>Erythrobacteraceae</taxon>
        <taxon>Qipengyuania</taxon>
    </lineage>
</organism>
<dbReference type="EMBL" id="JABWGV010000004">
    <property type="protein sequence ID" value="NVD45549.1"/>
    <property type="molecule type" value="Genomic_DNA"/>
</dbReference>
<comment type="caution">
    <text evidence="1">The sequence shown here is derived from an EMBL/GenBank/DDBJ whole genome shotgun (WGS) entry which is preliminary data.</text>
</comment>
<proteinExistence type="predicted"/>
<keyword evidence="2" id="KW-1185">Reference proteome</keyword>
<dbReference type="AlphaFoldDB" id="A0A850HEB2"/>
<evidence type="ECO:0000313" key="1">
    <source>
        <dbReference type="EMBL" id="NVD45549.1"/>
    </source>
</evidence>
<evidence type="ECO:0000313" key="2">
    <source>
        <dbReference type="Proteomes" id="UP000561438"/>
    </source>
</evidence>
<sequence>MDEPAPHDAHVQAATKLFRDCGFTLHAMQFPRSPEALVGLKRFNGLADDAKVPFAWGYHPNAYMRDNWQRYYGEAERKVA</sequence>
<name>A0A850HEB2_9SPHN</name>
<reference evidence="1 2" key="1">
    <citation type="submission" date="2020-06" db="EMBL/GenBank/DDBJ databases">
        <title>Altererythrobacter sp. HHU K3-1.</title>
        <authorList>
            <person name="Zhang D."/>
            <person name="Xue H."/>
        </authorList>
    </citation>
    <scope>NUCLEOTIDE SEQUENCE [LARGE SCALE GENOMIC DNA]</scope>
    <source>
        <strain evidence="1 2">HHU K3-1</strain>
    </source>
</reference>